<dbReference type="Gramene" id="Kaladp0028s0009.4.v1.1">
    <property type="protein sequence ID" value="Kaladp0028s0009.4.v1.1"/>
    <property type="gene ID" value="Kaladp0028s0009.v1.1"/>
</dbReference>
<dbReference type="InterPro" id="IPR001214">
    <property type="entry name" value="SET_dom"/>
</dbReference>
<dbReference type="Proteomes" id="UP000594263">
    <property type="component" value="Unplaced"/>
</dbReference>
<keyword evidence="8" id="KW-1185">Reference proteome</keyword>
<protein>
    <recommendedName>
        <fullName evidence="9">Histone-lysine N-methyltransferase SUVR5</fullName>
    </recommendedName>
</protein>
<dbReference type="EnsemblPlants" id="Kaladp0028s0009.1.v1.1">
    <property type="protein sequence ID" value="Kaladp0028s0009.1.v1.1"/>
    <property type="gene ID" value="Kaladp0028s0009.v1.1"/>
</dbReference>
<dbReference type="InterPro" id="IPR013087">
    <property type="entry name" value="Znf_C2H2_type"/>
</dbReference>
<organism evidence="7 8">
    <name type="scientific">Kalanchoe fedtschenkoi</name>
    <name type="common">Lavender scallops</name>
    <name type="synonym">South American air plant</name>
    <dbReference type="NCBI Taxonomy" id="63787"/>
    <lineage>
        <taxon>Eukaryota</taxon>
        <taxon>Viridiplantae</taxon>
        <taxon>Streptophyta</taxon>
        <taxon>Embryophyta</taxon>
        <taxon>Tracheophyta</taxon>
        <taxon>Spermatophyta</taxon>
        <taxon>Magnoliopsida</taxon>
        <taxon>eudicotyledons</taxon>
        <taxon>Gunneridae</taxon>
        <taxon>Pentapetalae</taxon>
        <taxon>Saxifragales</taxon>
        <taxon>Crassulaceae</taxon>
        <taxon>Kalanchoe</taxon>
    </lineage>
</organism>
<dbReference type="SUPFAM" id="SSF82199">
    <property type="entry name" value="SET domain"/>
    <property type="match status" value="1"/>
</dbReference>
<dbReference type="SMART" id="SM00317">
    <property type="entry name" value="SET"/>
    <property type="match status" value="1"/>
</dbReference>
<feature type="region of interest" description="Disordered" evidence="4">
    <location>
        <begin position="1"/>
        <end position="20"/>
    </location>
</feature>
<evidence type="ECO:0000259" key="5">
    <source>
        <dbReference type="PROSITE" id="PS50157"/>
    </source>
</evidence>
<dbReference type="PROSITE" id="PS50280">
    <property type="entry name" value="SET"/>
    <property type="match status" value="1"/>
</dbReference>
<dbReference type="Gene3D" id="2.170.270.10">
    <property type="entry name" value="SET domain"/>
    <property type="match status" value="1"/>
</dbReference>
<evidence type="ECO:0000313" key="7">
    <source>
        <dbReference type="EnsemblPlants" id="Kaladp0028s0009.1.v1.1"/>
    </source>
</evidence>
<dbReference type="Gramene" id="Kaladp0028s0009.2.v1.1">
    <property type="protein sequence ID" value="Kaladp0028s0009.2.v1.1"/>
    <property type="gene ID" value="Kaladp0028s0009.v1.1"/>
</dbReference>
<dbReference type="GO" id="GO:0043565">
    <property type="term" value="F:sequence-specific DNA binding"/>
    <property type="evidence" value="ECO:0007669"/>
    <property type="project" value="EnsemblPlants"/>
</dbReference>
<keyword evidence="3" id="KW-0479">Metal-binding</keyword>
<dbReference type="GO" id="GO:0005634">
    <property type="term" value="C:nucleus"/>
    <property type="evidence" value="ECO:0007669"/>
    <property type="project" value="EnsemblPlants"/>
</dbReference>
<evidence type="ECO:0000256" key="3">
    <source>
        <dbReference type="PROSITE-ProRule" id="PRU00042"/>
    </source>
</evidence>
<evidence type="ECO:0000256" key="4">
    <source>
        <dbReference type="SAM" id="MobiDB-lite"/>
    </source>
</evidence>
<keyword evidence="3" id="KW-0862">Zinc</keyword>
<proteinExistence type="predicted"/>
<name>A0A7N0T9G4_KALFE</name>
<dbReference type="OMA" id="RCARADC"/>
<feature type="domain" description="C2H2-type" evidence="5">
    <location>
        <begin position="943"/>
        <end position="971"/>
    </location>
</feature>
<dbReference type="PROSITE" id="PS00028">
    <property type="entry name" value="ZINC_FINGER_C2H2_1"/>
    <property type="match status" value="2"/>
</dbReference>
<dbReference type="Pfam" id="PF18868">
    <property type="entry name" value="zf-C2H2_3rep"/>
    <property type="match status" value="1"/>
</dbReference>
<feature type="domain" description="SET" evidence="6">
    <location>
        <begin position="1335"/>
        <end position="1467"/>
    </location>
</feature>
<dbReference type="EnsemblPlants" id="Kaladp0028s0009.2.v1.1">
    <property type="protein sequence ID" value="Kaladp0028s0009.2.v1.1"/>
    <property type="gene ID" value="Kaladp0028s0009.v1.1"/>
</dbReference>
<dbReference type="InterPro" id="IPR046341">
    <property type="entry name" value="SET_dom_sf"/>
</dbReference>
<dbReference type="Pfam" id="PF05033">
    <property type="entry name" value="Pre-SET"/>
    <property type="match status" value="1"/>
</dbReference>
<evidence type="ECO:0000256" key="2">
    <source>
        <dbReference type="ARBA" id="ARBA00022454"/>
    </source>
</evidence>
<feature type="compositionally biased region" description="Basic and acidic residues" evidence="4">
    <location>
        <begin position="440"/>
        <end position="450"/>
    </location>
</feature>
<keyword evidence="2" id="KW-0158">Chromosome</keyword>
<keyword evidence="3" id="KW-0863">Zinc-finger</keyword>
<evidence type="ECO:0000256" key="1">
    <source>
        <dbReference type="ARBA" id="ARBA00004286"/>
    </source>
</evidence>
<dbReference type="SMART" id="SM00468">
    <property type="entry name" value="PreSET"/>
    <property type="match status" value="1"/>
</dbReference>
<dbReference type="EnsemblPlants" id="Kaladp0028s0009.4.v1.1">
    <property type="protein sequence ID" value="Kaladp0028s0009.4.v1.1"/>
    <property type="gene ID" value="Kaladp0028s0009.v1.1"/>
</dbReference>
<evidence type="ECO:0000259" key="6">
    <source>
        <dbReference type="PROSITE" id="PS50280"/>
    </source>
</evidence>
<dbReference type="InterPro" id="IPR040689">
    <property type="entry name" value="SUVR5_Znf-C2H2_3rpt"/>
</dbReference>
<evidence type="ECO:0000313" key="8">
    <source>
        <dbReference type="Proteomes" id="UP000594263"/>
    </source>
</evidence>
<dbReference type="PANTHER" id="PTHR47325:SF1">
    <property type="entry name" value="HISTONE-LYSINE N-METHYLTRANSFERASE SUVR5"/>
    <property type="match status" value="1"/>
</dbReference>
<dbReference type="GO" id="GO:0008270">
    <property type="term" value="F:zinc ion binding"/>
    <property type="evidence" value="ECO:0007669"/>
    <property type="project" value="UniProtKB-KW"/>
</dbReference>
<evidence type="ECO:0008006" key="9">
    <source>
        <dbReference type="Google" id="ProtNLM"/>
    </source>
</evidence>
<dbReference type="Pfam" id="PF00856">
    <property type="entry name" value="SET"/>
    <property type="match status" value="1"/>
</dbReference>
<feature type="region of interest" description="Disordered" evidence="4">
    <location>
        <begin position="399"/>
        <end position="451"/>
    </location>
</feature>
<reference evidence="7" key="1">
    <citation type="submission" date="2021-01" db="UniProtKB">
        <authorList>
            <consortium name="EnsemblPlants"/>
        </authorList>
    </citation>
    <scope>IDENTIFICATION</scope>
</reference>
<dbReference type="GO" id="GO:0005694">
    <property type="term" value="C:chromosome"/>
    <property type="evidence" value="ECO:0007669"/>
    <property type="project" value="UniProtKB-SubCell"/>
</dbReference>
<comment type="subcellular location">
    <subcellularLocation>
        <location evidence="1">Chromosome</location>
    </subcellularLocation>
</comment>
<dbReference type="PANTHER" id="PTHR47325">
    <property type="entry name" value="HISTONE-LYSINE N-METHYLTRANSFERASE SUVR5"/>
    <property type="match status" value="1"/>
</dbReference>
<dbReference type="Gramene" id="Kaladp0028s0009.1.v1.1">
    <property type="protein sequence ID" value="Kaladp0028s0009.1.v1.1"/>
    <property type="gene ID" value="Kaladp0028s0009.v1.1"/>
</dbReference>
<dbReference type="SMART" id="SM00355">
    <property type="entry name" value="ZnF_C2H2"/>
    <property type="match status" value="4"/>
</dbReference>
<dbReference type="PROSITE" id="PS50157">
    <property type="entry name" value="ZINC_FINGER_C2H2_2"/>
    <property type="match status" value="2"/>
</dbReference>
<dbReference type="GO" id="GO:0140938">
    <property type="term" value="F:histone H3 methyltransferase activity"/>
    <property type="evidence" value="ECO:0007669"/>
    <property type="project" value="EnsemblPlants"/>
</dbReference>
<dbReference type="EnsemblPlants" id="Kaladp0028s0009.3.v1.1">
    <property type="protein sequence ID" value="Kaladp0028s0009.3.v1.1"/>
    <property type="gene ID" value="Kaladp0028s0009.v1.1"/>
</dbReference>
<dbReference type="GO" id="GO:0045814">
    <property type="term" value="P:negative regulation of gene expression, epigenetic"/>
    <property type="evidence" value="ECO:0007669"/>
    <property type="project" value="EnsemblPlants"/>
</dbReference>
<feature type="compositionally biased region" description="Polar residues" evidence="4">
    <location>
        <begin position="430"/>
        <end position="439"/>
    </location>
</feature>
<dbReference type="Gene3D" id="3.30.160.60">
    <property type="entry name" value="Classic Zinc Finger"/>
    <property type="match status" value="1"/>
</dbReference>
<dbReference type="Gramene" id="Kaladp0028s0009.3.v1.1">
    <property type="protein sequence ID" value="Kaladp0028s0009.3.v1.1"/>
    <property type="gene ID" value="Kaladp0028s0009.v1.1"/>
</dbReference>
<accession>A0A7N0T9G4</accession>
<feature type="domain" description="C2H2-type" evidence="5">
    <location>
        <begin position="840"/>
        <end position="863"/>
    </location>
</feature>
<sequence>MEVLPCPKQYVGESEQSPGTDFMYKEKANCIEPETDVQRHDHKEDEVMVEAQGPLRKEQGKDLGVNDKSAPVSPNGASLLGGQLEVQNSFVGVHEIQNGDIVKETHTESYVSPITSSSVDCEAPSNNNDEDLVVDSEWLDQDETLAVWVKCEGKWQAGIRCAKADWPLSALKARPIDKRKKHFLIFLPHTKNYSWADVSSIRPIDELPQPIAHGTHDAGREEVNDVAISHVFIMQKLAVGMLNIIDRMHPKALIETADDLILLKEFAMEVSRCSDFPHLGAMLVKLHNMISRSFMSSGWLENSSRSWRQLCQSADSAESVELLTEELSNSISWEEVKSLSNETVQSHFSSDWTSWKREVFKLFPMYNPLINSEDHEQPCLDESWNLNVQVSRKRPKLEIRRGELTASHSGTQSAPEAMSVDSGFLGGQDNLPSVTLTSEPSKEESLKEGNDSEDFQAVANKWVAIVVQADSAAELTPTKEDVSTPMNEALRGKSPTSKIKNRQCAAFIEAKGRQCVRFANEGDIYCCIHLASRFVSDSVKPKPVRSIDNPMCGGTTTLGSRCKHRSLNGSAFCKKHGPHSDMGTNVTAPDNCLKRKREDNVSSAVTNTCTDMVLAGKVGRPPLAQPVSVKDVDISSGLQSTSLHCVGSCLQDGSDQCAEPPKRHSLYCDAHLPNWLKRARNGKSRVISKDVYVEILRSCSSLEQKKDLHRACDLFYRFFKSVLSVRNPVPKDVQLQWALTEASKDSYVRGFLMRLISSEKERLQRHWGFSAGENLLIYPLGARPIVESQTMMSSATRVHHATREIIKCKICSAEFFDDQTLGAHWMENHKKESQWLFRGYGCAVCLDSFTNKKILESHIQEKHHVQTVEQYMLLQCILCDSHFGNSKDLWLHVVSCHPAHLKLSEVAQLDVAPAEKEPPKLPELDILTFGKKSSDNQGSARKFICRFCGMKFNLLPDLGRHHQAAHMGQNVASSHAPKAGLHYYALKLKAGRLKHPRFKKSLSAFQIRNRATAKMKHRIQTSKLPSTEKTDVQPDVQQVAHLGRLGEPKCSNVAKSLFSEVQKSKPRPNNQEILSVARSTCCKANLQSFLEARYGVLPKSLCFKAAKLCSEHNIEIKWHQEGFVCPNGCKPAEAPISTTSLETPRSNQLVVDDPIKQPIVFESNDCERDECHYIIGPSYFGQRPSKKVVCCDISFGQESVPVACVVDRDAMDSFCILPNGSYSQKSGGLMPWESFTYVTKPIHGPSADHDPKSSQSRCDGQQLTCSSTTCDQVYLFNTDYEDARDIYGKTIHGRFAYDDQRCIVLEEGYLVYECNHMCSCGKTCPNRVLQNGVQVKLEVFKTKEKGWAVRAGQPIRRGTFICEYVGEVLNEREATKRLSSYDVEGCSYMYKIDPQANDIGRINGGQESFVIDATKYGNVSRFVNHSLSPNLMNHQVLVEDMDCQLAHIGFYAGRDIRMGEDLTYDFRYGSLMGEGCGCRASMCRGRCIH</sequence>
<dbReference type="InterPro" id="IPR007728">
    <property type="entry name" value="Pre-SET_dom"/>
</dbReference>